<comment type="caution">
    <text evidence="1">The sequence shown here is derived from an EMBL/GenBank/DDBJ whole genome shotgun (WGS) entry which is preliminary data.</text>
</comment>
<gene>
    <name evidence="1" type="ORF">BW143_07660</name>
</gene>
<organism evidence="1 2">
    <name type="scientific">Bacillus swezeyi</name>
    <dbReference type="NCBI Taxonomy" id="1925020"/>
    <lineage>
        <taxon>Bacteria</taxon>
        <taxon>Bacillati</taxon>
        <taxon>Bacillota</taxon>
        <taxon>Bacilli</taxon>
        <taxon>Bacillales</taxon>
        <taxon>Bacillaceae</taxon>
        <taxon>Bacillus</taxon>
    </lineage>
</organism>
<keyword evidence="2" id="KW-1185">Reference proteome</keyword>
<accession>A0A1R1S1V0</accession>
<proteinExistence type="predicted"/>
<evidence type="ECO:0000313" key="1">
    <source>
        <dbReference type="EMBL" id="OMI07060.1"/>
    </source>
</evidence>
<dbReference type="EMBL" id="MTJL01000011">
    <property type="protein sequence ID" value="OMI07060.1"/>
    <property type="molecule type" value="Genomic_DNA"/>
</dbReference>
<dbReference type="AlphaFoldDB" id="A0A1R1QQV7"/>
<accession>A0A1R1QQV7</accession>
<protein>
    <submittedName>
        <fullName evidence="1">Uncharacterized protein</fullName>
    </submittedName>
</protein>
<sequence length="112" mass="13320">MYKYTDVEFKDKVGDKIGNVRFFKKHLRKKGLIGNRQQLSEKHIQMFEEVRRYKSENHTTWDVAFKYGLKSDIHKSVPTSFSRTFIEEGSNNYIEGILSEILETLKMIEKKL</sequence>
<evidence type="ECO:0000313" key="2">
    <source>
        <dbReference type="Proteomes" id="UP000187367"/>
    </source>
</evidence>
<dbReference type="Proteomes" id="UP000187367">
    <property type="component" value="Unassembled WGS sequence"/>
</dbReference>
<dbReference type="RefSeq" id="WP_076760021.1">
    <property type="nucleotide sequence ID" value="NZ_JARMMK010000003.1"/>
</dbReference>
<name>A0A1R1QQV7_9BACI</name>
<reference evidence="1 2" key="1">
    <citation type="submission" date="2017-01" db="EMBL/GenBank/DDBJ databases">
        <title>Bacillus phylogenomics.</title>
        <authorList>
            <person name="Dunlap C."/>
        </authorList>
    </citation>
    <scope>NUCLEOTIDE SEQUENCE [LARGE SCALE GENOMIC DNA]</scope>
    <source>
        <strain evidence="1 2">NRRL B-41282</strain>
    </source>
</reference>
<dbReference type="OrthoDB" id="2892398at2"/>